<dbReference type="GO" id="GO:0046295">
    <property type="term" value="P:glycolate biosynthetic process"/>
    <property type="evidence" value="ECO:0007669"/>
    <property type="project" value="UniProtKB-UniRule"/>
</dbReference>
<name>W0P6Z5_ADVMD</name>
<dbReference type="InterPro" id="IPR037512">
    <property type="entry name" value="PGPase_prok"/>
</dbReference>
<evidence type="ECO:0000256" key="12">
    <source>
        <dbReference type="ARBA" id="ARBA00059247"/>
    </source>
</evidence>
<evidence type="ECO:0000256" key="7">
    <source>
        <dbReference type="ARBA" id="ARBA00022567"/>
    </source>
</evidence>
<dbReference type="Proteomes" id="UP000019095">
    <property type="component" value="Chromosome"/>
</dbReference>
<evidence type="ECO:0000256" key="1">
    <source>
        <dbReference type="ARBA" id="ARBA00000830"/>
    </source>
</evidence>
<dbReference type="NCBIfam" id="TIGR01509">
    <property type="entry name" value="HAD-SF-IA-v3"/>
    <property type="match status" value="1"/>
</dbReference>
<evidence type="ECO:0000313" key="15">
    <source>
        <dbReference type="Proteomes" id="UP000019095"/>
    </source>
</evidence>
<dbReference type="Gene3D" id="1.10.150.240">
    <property type="entry name" value="Putative phosphatase, domain 2"/>
    <property type="match status" value="1"/>
</dbReference>
<feature type="binding site" evidence="13">
    <location>
        <position position="173"/>
    </location>
    <ligand>
        <name>Mg(2+)</name>
        <dbReference type="ChEBI" id="CHEBI:18420"/>
    </ligand>
</feature>
<evidence type="ECO:0000256" key="8">
    <source>
        <dbReference type="ARBA" id="ARBA00022723"/>
    </source>
</evidence>
<dbReference type="NCBIfam" id="NF009695">
    <property type="entry name" value="PRK13222.1-2"/>
    <property type="match status" value="1"/>
</dbReference>
<dbReference type="KEGG" id="amim:MIM_c05380"/>
<proteinExistence type="inferred from homology"/>
<dbReference type="InterPro" id="IPR006439">
    <property type="entry name" value="HAD-SF_hydro_IA"/>
</dbReference>
<dbReference type="OrthoDB" id="9807630at2"/>
<evidence type="ECO:0000256" key="13">
    <source>
        <dbReference type="HAMAP-Rule" id="MF_00495"/>
    </source>
</evidence>
<feature type="active site" description="Nucleophile" evidence="13">
    <location>
        <position position="9"/>
    </location>
</feature>
<dbReference type="UniPathway" id="UPA00865">
    <property type="reaction ID" value="UER00834"/>
</dbReference>
<dbReference type="HAMAP" id="MF_00495">
    <property type="entry name" value="GPH_hydrolase_bact"/>
    <property type="match status" value="1"/>
</dbReference>
<organism evidence="14 15">
    <name type="scientific">Advenella mimigardefordensis (strain DSM 17166 / LMG 22922 / DPN7)</name>
    <dbReference type="NCBI Taxonomy" id="1247726"/>
    <lineage>
        <taxon>Bacteria</taxon>
        <taxon>Pseudomonadati</taxon>
        <taxon>Pseudomonadota</taxon>
        <taxon>Betaproteobacteria</taxon>
        <taxon>Burkholderiales</taxon>
        <taxon>Alcaligenaceae</taxon>
    </lineage>
</organism>
<dbReference type="GO" id="GO:0019253">
    <property type="term" value="P:reductive pentose-phosphate cycle"/>
    <property type="evidence" value="ECO:0007669"/>
    <property type="project" value="UniProtKB-KW"/>
</dbReference>
<dbReference type="eggNOG" id="COG0546">
    <property type="taxonomic scope" value="Bacteria"/>
</dbReference>
<feature type="binding site" evidence="13">
    <location>
        <position position="9"/>
    </location>
    <ligand>
        <name>Mg(2+)</name>
        <dbReference type="ChEBI" id="CHEBI:18420"/>
    </ligand>
</feature>
<protein>
    <recommendedName>
        <fullName evidence="6 13">Phosphoglycolate phosphatase</fullName>
        <shortName evidence="13">PGP</shortName>
        <shortName evidence="13">PGPase</shortName>
        <ecNumber evidence="6 13">3.1.3.18</ecNumber>
    </recommendedName>
</protein>
<dbReference type="GO" id="GO:0005829">
    <property type="term" value="C:cytosol"/>
    <property type="evidence" value="ECO:0007669"/>
    <property type="project" value="TreeGrafter"/>
</dbReference>
<keyword evidence="15" id="KW-1185">Reference proteome</keyword>
<dbReference type="NCBIfam" id="TIGR01549">
    <property type="entry name" value="HAD-SF-IA-v1"/>
    <property type="match status" value="1"/>
</dbReference>
<keyword evidence="11 13" id="KW-0119">Carbohydrate metabolism</keyword>
<keyword evidence="8 13" id="KW-0479">Metal-binding</keyword>
<dbReference type="InterPro" id="IPR036412">
    <property type="entry name" value="HAD-like_sf"/>
</dbReference>
<dbReference type="PANTHER" id="PTHR43434">
    <property type="entry name" value="PHOSPHOGLYCOLATE PHOSPHATASE"/>
    <property type="match status" value="1"/>
</dbReference>
<dbReference type="NCBIfam" id="TIGR01662">
    <property type="entry name" value="HAD-SF-IIIA"/>
    <property type="match status" value="1"/>
</dbReference>
<dbReference type="EMBL" id="CP003915">
    <property type="protein sequence ID" value="AHG62639.1"/>
    <property type="molecule type" value="Genomic_DNA"/>
</dbReference>
<dbReference type="HOGENOM" id="CLU_045011_19_1_4"/>
<evidence type="ECO:0000256" key="6">
    <source>
        <dbReference type="ARBA" id="ARBA00013078"/>
    </source>
</evidence>
<dbReference type="InterPro" id="IPR023214">
    <property type="entry name" value="HAD_sf"/>
</dbReference>
<gene>
    <name evidence="14" type="ORF">MIM_c05380</name>
</gene>
<dbReference type="SUPFAM" id="SSF56784">
    <property type="entry name" value="HAD-like"/>
    <property type="match status" value="1"/>
</dbReference>
<dbReference type="SFLD" id="SFLDG01129">
    <property type="entry name" value="C1.5:_HAD__Beta-PGM__Phosphata"/>
    <property type="match status" value="1"/>
</dbReference>
<dbReference type="RefSeq" id="WP_025371244.1">
    <property type="nucleotide sequence ID" value="NZ_CP003915.1"/>
</dbReference>
<dbReference type="SFLD" id="SFLDG01135">
    <property type="entry name" value="C1.5.6:_HAD__Beta-PGM__Phospha"/>
    <property type="match status" value="1"/>
</dbReference>
<dbReference type="Pfam" id="PF13419">
    <property type="entry name" value="HAD_2"/>
    <property type="match status" value="1"/>
</dbReference>
<dbReference type="InterPro" id="IPR006549">
    <property type="entry name" value="HAD-SF_hydro_IIIA"/>
</dbReference>
<dbReference type="PATRIC" id="fig|1247726.3.peg.586"/>
<dbReference type="STRING" id="1247726.MIM_c05380"/>
<feature type="binding site" evidence="13">
    <location>
        <position position="11"/>
    </location>
    <ligand>
        <name>Mg(2+)</name>
        <dbReference type="ChEBI" id="CHEBI:18420"/>
    </ligand>
</feature>
<dbReference type="AlphaFoldDB" id="W0P6Z5"/>
<reference evidence="14 15" key="1">
    <citation type="journal article" date="2014" name="Microbiology">
        <title>Unravelling the complete genome sequence of Advenella mimigardefordensis strain DPN7T and novel insights in the catabolism of the xenobiotic polythioester precursor 3,3'-dithiodipropionate.</title>
        <authorList>
            <person name="Wubbeler J.H."/>
            <person name="Hiessl S."/>
            <person name="Schuldes J."/>
            <person name="Thurmer A."/>
            <person name="Daniel R."/>
            <person name="Steinbuchel A."/>
        </authorList>
    </citation>
    <scope>NUCLEOTIDE SEQUENCE [LARGE SCALE GENOMIC DNA]</scope>
    <source>
        <strain evidence="15">DSM 17166 / LMG 22922 / DPN7</strain>
    </source>
</reference>
<dbReference type="GO" id="GO:0046872">
    <property type="term" value="F:metal ion binding"/>
    <property type="evidence" value="ECO:0007669"/>
    <property type="project" value="UniProtKB-KW"/>
</dbReference>
<keyword evidence="9 13" id="KW-0378">Hydrolase</keyword>
<comment type="catalytic activity">
    <reaction evidence="1 13">
        <text>2-phosphoglycolate + H2O = glycolate + phosphate</text>
        <dbReference type="Rhea" id="RHEA:14369"/>
        <dbReference type="ChEBI" id="CHEBI:15377"/>
        <dbReference type="ChEBI" id="CHEBI:29805"/>
        <dbReference type="ChEBI" id="CHEBI:43474"/>
        <dbReference type="ChEBI" id="CHEBI:58033"/>
        <dbReference type="EC" id="3.1.3.18"/>
    </reaction>
</comment>
<dbReference type="PRINTS" id="PR00413">
    <property type="entry name" value="HADHALOGNASE"/>
</dbReference>
<dbReference type="InterPro" id="IPR041492">
    <property type="entry name" value="HAD_2"/>
</dbReference>
<dbReference type="Gene3D" id="3.40.50.1000">
    <property type="entry name" value="HAD superfamily/HAD-like"/>
    <property type="match status" value="1"/>
</dbReference>
<evidence type="ECO:0000256" key="10">
    <source>
        <dbReference type="ARBA" id="ARBA00022842"/>
    </source>
</evidence>
<keyword evidence="10 13" id="KW-0460">Magnesium</keyword>
<dbReference type="NCBIfam" id="TIGR01449">
    <property type="entry name" value="PGP_bact"/>
    <property type="match status" value="1"/>
</dbReference>
<evidence type="ECO:0000256" key="2">
    <source>
        <dbReference type="ARBA" id="ARBA00001946"/>
    </source>
</evidence>
<dbReference type="FunFam" id="3.40.50.1000:FF:000022">
    <property type="entry name" value="Phosphoglycolate phosphatase"/>
    <property type="match status" value="1"/>
</dbReference>
<dbReference type="SFLD" id="SFLDS00003">
    <property type="entry name" value="Haloacid_Dehalogenase"/>
    <property type="match status" value="1"/>
</dbReference>
<evidence type="ECO:0000256" key="3">
    <source>
        <dbReference type="ARBA" id="ARBA00004818"/>
    </source>
</evidence>
<dbReference type="GO" id="GO:0006281">
    <property type="term" value="P:DNA repair"/>
    <property type="evidence" value="ECO:0007669"/>
    <property type="project" value="TreeGrafter"/>
</dbReference>
<evidence type="ECO:0000256" key="4">
    <source>
        <dbReference type="ARBA" id="ARBA00006171"/>
    </source>
</evidence>
<comment type="function">
    <text evidence="12 13">Specifically catalyzes the dephosphorylation of 2-phosphoglycolate. Is involved in the dissimilation of the intracellular 2-phosphoglycolate formed during the DNA repair of 3'-phosphoglycolate ends, a major class of DNA lesions induced by oxidative stress.</text>
</comment>
<dbReference type="EC" id="3.1.3.18" evidence="6 13"/>
<keyword evidence="7" id="KW-0113">Calvin cycle</keyword>
<comment type="pathway">
    <text evidence="3 13">Organic acid metabolism; glycolate biosynthesis; glycolate from 2-phosphoglycolate: step 1/1.</text>
</comment>
<sequence>MSIRATLIDLDGTLVDSIPDLAQAANAMRIKLGLPQLHQELIAQFVGKGIDNLVRRAMTGGDDTATISDDAFTVAREHFIDAYHQVNGDKATVFEGVIDGLKAMKAAGIRLAVVTNKPTVFTEQLLIQTGLRSFFDAVVSGDTCPTRKPDAGPVLHACSLLQVAPADCVFIGDSINDAQAAQAAGMPVLIVPYGYNEGNSVQNLKVNDIVETIAEAAQWIERHNASASQPDLDLLT</sequence>
<accession>W0P6Z5</accession>
<comment type="subunit">
    <text evidence="5">Homotrimer.</text>
</comment>
<evidence type="ECO:0000256" key="5">
    <source>
        <dbReference type="ARBA" id="ARBA00011233"/>
    </source>
</evidence>
<dbReference type="GO" id="GO:0008967">
    <property type="term" value="F:phosphoglycolate phosphatase activity"/>
    <property type="evidence" value="ECO:0007669"/>
    <property type="project" value="UniProtKB-UniRule"/>
</dbReference>
<comment type="similarity">
    <text evidence="4 13">Belongs to the HAD-like hydrolase superfamily. CbbY/CbbZ/Gph/YieH family.</text>
</comment>
<dbReference type="PANTHER" id="PTHR43434:SF1">
    <property type="entry name" value="PHOSPHOGLYCOLATE PHOSPHATASE"/>
    <property type="match status" value="1"/>
</dbReference>
<evidence type="ECO:0000313" key="14">
    <source>
        <dbReference type="EMBL" id="AHG62639.1"/>
    </source>
</evidence>
<evidence type="ECO:0000256" key="11">
    <source>
        <dbReference type="ARBA" id="ARBA00023277"/>
    </source>
</evidence>
<evidence type="ECO:0000256" key="9">
    <source>
        <dbReference type="ARBA" id="ARBA00022801"/>
    </source>
</evidence>
<dbReference type="InterPro" id="IPR050155">
    <property type="entry name" value="HAD-like_hydrolase_sf"/>
</dbReference>
<dbReference type="InterPro" id="IPR023198">
    <property type="entry name" value="PGP-like_dom2"/>
</dbReference>
<comment type="cofactor">
    <cofactor evidence="2 13">
        <name>Mg(2+)</name>
        <dbReference type="ChEBI" id="CHEBI:18420"/>
    </cofactor>
</comment>